<keyword evidence="4" id="KW-0012">Acyltransferase</keyword>
<name>A0A9X5E958_9CYAN</name>
<feature type="domain" description="N-acetyltransferase" evidence="6">
    <location>
        <begin position="8"/>
        <end position="172"/>
    </location>
</feature>
<dbReference type="Proteomes" id="UP000031532">
    <property type="component" value="Unassembled WGS sequence"/>
</dbReference>
<dbReference type="OrthoDB" id="9799147at2"/>
<evidence type="ECO:0000256" key="1">
    <source>
        <dbReference type="ARBA" id="ARBA00022491"/>
    </source>
</evidence>
<evidence type="ECO:0000256" key="2">
    <source>
        <dbReference type="ARBA" id="ARBA00022649"/>
    </source>
</evidence>
<keyword evidence="3" id="KW-0808">Transferase</keyword>
<evidence type="ECO:0000313" key="7">
    <source>
        <dbReference type="EMBL" id="NHC37083.1"/>
    </source>
</evidence>
<gene>
    <name evidence="7" type="ORF">QH73_0021010</name>
</gene>
<organism evidence="7 8">
    <name type="scientific">Scytonema millei VB511283</name>
    <dbReference type="NCBI Taxonomy" id="1245923"/>
    <lineage>
        <taxon>Bacteria</taxon>
        <taxon>Bacillati</taxon>
        <taxon>Cyanobacteriota</taxon>
        <taxon>Cyanophyceae</taxon>
        <taxon>Nostocales</taxon>
        <taxon>Scytonemataceae</taxon>
        <taxon>Scytonema</taxon>
    </lineage>
</organism>
<dbReference type="Gene3D" id="3.40.630.30">
    <property type="match status" value="1"/>
</dbReference>
<accession>A0A9X5E958</accession>
<evidence type="ECO:0000256" key="4">
    <source>
        <dbReference type="ARBA" id="ARBA00023315"/>
    </source>
</evidence>
<dbReference type="InterPro" id="IPR000182">
    <property type="entry name" value="GNAT_dom"/>
</dbReference>
<dbReference type="SUPFAM" id="SSF55729">
    <property type="entry name" value="Acyl-CoA N-acyltransferases (Nat)"/>
    <property type="match status" value="1"/>
</dbReference>
<keyword evidence="1" id="KW-0678">Repressor</keyword>
<proteinExistence type="predicted"/>
<protein>
    <submittedName>
        <fullName evidence="7">GNAT family N-acetyltransferase</fullName>
    </submittedName>
</protein>
<evidence type="ECO:0000313" key="8">
    <source>
        <dbReference type="Proteomes" id="UP000031532"/>
    </source>
</evidence>
<dbReference type="AlphaFoldDB" id="A0A9X5E958"/>
<dbReference type="RefSeq" id="WP_039713927.1">
    <property type="nucleotide sequence ID" value="NZ_JTJC03000006.1"/>
</dbReference>
<evidence type="ECO:0000256" key="3">
    <source>
        <dbReference type="ARBA" id="ARBA00022679"/>
    </source>
</evidence>
<keyword evidence="8" id="KW-1185">Reference proteome</keyword>
<reference evidence="7 8" key="1">
    <citation type="journal article" date="2015" name="Genome Announc.">
        <title>Draft Genome Sequence of the Terrestrial Cyanobacterium Scytonema millei VB511283, Isolated from Eastern India.</title>
        <authorList>
            <person name="Sen D."/>
            <person name="Chandrababunaidu M.M."/>
            <person name="Singh D."/>
            <person name="Sanghi N."/>
            <person name="Ghorai A."/>
            <person name="Mishra G.P."/>
            <person name="Madduluri M."/>
            <person name="Adhikary S.P."/>
            <person name="Tripathy S."/>
        </authorList>
    </citation>
    <scope>NUCLEOTIDE SEQUENCE [LARGE SCALE GENOMIC DNA]</scope>
    <source>
        <strain evidence="7 8">VB511283</strain>
    </source>
</reference>
<dbReference type="PANTHER" id="PTHR36449:SF1">
    <property type="entry name" value="ACETYLTRANSFERASE"/>
    <property type="match status" value="1"/>
</dbReference>
<dbReference type="PANTHER" id="PTHR36449">
    <property type="entry name" value="ACETYLTRANSFERASE-RELATED"/>
    <property type="match status" value="1"/>
</dbReference>
<sequence>MGINRSQEKPRPPEPLSAIHELQDFNSGNATLDDWIKRRALKNEQGGASRTYVVCIGQRVIAYYCLAAGSVVNASAPNRVRRNMPDPIPVAIIGRLAVDREWQQRRIGKALARDAILRTLQAAEIIGIRAILVHAISEQAQHFYEKCGFIASPIASMTLMVTIDDARAALGE</sequence>
<dbReference type="CDD" id="cd04301">
    <property type="entry name" value="NAT_SF"/>
    <property type="match status" value="1"/>
</dbReference>
<dbReference type="PROSITE" id="PS51186">
    <property type="entry name" value="GNAT"/>
    <property type="match status" value="1"/>
</dbReference>
<dbReference type="Pfam" id="PF13508">
    <property type="entry name" value="Acetyltransf_7"/>
    <property type="match status" value="1"/>
</dbReference>
<comment type="caution">
    <text evidence="7">The sequence shown here is derived from an EMBL/GenBank/DDBJ whole genome shotgun (WGS) entry which is preliminary data.</text>
</comment>
<dbReference type="InterPro" id="IPR016181">
    <property type="entry name" value="Acyl_CoA_acyltransferase"/>
</dbReference>
<evidence type="ECO:0000259" key="6">
    <source>
        <dbReference type="PROSITE" id="PS51186"/>
    </source>
</evidence>
<dbReference type="GO" id="GO:0016747">
    <property type="term" value="F:acyltransferase activity, transferring groups other than amino-acyl groups"/>
    <property type="evidence" value="ECO:0007669"/>
    <property type="project" value="InterPro"/>
</dbReference>
<keyword evidence="2" id="KW-1277">Toxin-antitoxin system</keyword>
<dbReference type="EMBL" id="JTJC03000006">
    <property type="protein sequence ID" value="NHC37083.1"/>
    <property type="molecule type" value="Genomic_DNA"/>
</dbReference>
<comment type="catalytic activity">
    <reaction evidence="5">
        <text>glycyl-tRNA(Gly) + acetyl-CoA = N-acetylglycyl-tRNA(Gly) + CoA + H(+)</text>
        <dbReference type="Rhea" id="RHEA:81867"/>
        <dbReference type="Rhea" id="RHEA-COMP:9683"/>
        <dbReference type="Rhea" id="RHEA-COMP:19766"/>
        <dbReference type="ChEBI" id="CHEBI:15378"/>
        <dbReference type="ChEBI" id="CHEBI:57287"/>
        <dbReference type="ChEBI" id="CHEBI:57288"/>
        <dbReference type="ChEBI" id="CHEBI:78522"/>
        <dbReference type="ChEBI" id="CHEBI:232036"/>
    </reaction>
</comment>
<evidence type="ECO:0000256" key="5">
    <source>
        <dbReference type="ARBA" id="ARBA00049880"/>
    </source>
</evidence>